<dbReference type="Gene3D" id="3.40.50.300">
    <property type="entry name" value="P-loop containing nucleotide triphosphate hydrolases"/>
    <property type="match status" value="1"/>
</dbReference>
<feature type="domain" description="Helicase ATP-binding" evidence="13">
    <location>
        <begin position="315"/>
        <end position="470"/>
    </location>
</feature>
<dbReference type="GO" id="GO:0004386">
    <property type="term" value="F:helicase activity"/>
    <property type="evidence" value="ECO:0007669"/>
    <property type="project" value="UniProtKB-KW"/>
</dbReference>
<dbReference type="PROSITE" id="PS50249">
    <property type="entry name" value="MPN"/>
    <property type="match status" value="1"/>
</dbReference>
<keyword evidence="6" id="KW-0482">Metalloprotease</keyword>
<dbReference type="SMART" id="SM00490">
    <property type="entry name" value="HELICc"/>
    <property type="match status" value="1"/>
</dbReference>
<dbReference type="CDD" id="cd08069">
    <property type="entry name" value="MPN_RPN11_CSN5"/>
    <property type="match status" value="1"/>
</dbReference>
<dbReference type="InterPro" id="IPR000330">
    <property type="entry name" value="SNF2_N"/>
</dbReference>
<feature type="region of interest" description="Disordered" evidence="11">
    <location>
        <begin position="761"/>
        <end position="780"/>
    </location>
</feature>
<dbReference type="GO" id="GO:0006281">
    <property type="term" value="P:DNA repair"/>
    <property type="evidence" value="ECO:0007669"/>
    <property type="project" value="TreeGrafter"/>
</dbReference>
<proteinExistence type="inferred from homology"/>
<evidence type="ECO:0000313" key="15">
    <source>
        <dbReference type="EMBL" id="OON18211.1"/>
    </source>
</evidence>
<comment type="similarity">
    <text evidence="7">Belongs to the peptidase M67A family. PSMD14 subfamily.</text>
</comment>
<keyword evidence="3" id="KW-0378">Hydrolase</keyword>
<keyword evidence="15" id="KW-0347">Helicase</keyword>
<evidence type="ECO:0000256" key="11">
    <source>
        <dbReference type="SAM" id="MobiDB-lite"/>
    </source>
</evidence>
<evidence type="ECO:0000256" key="9">
    <source>
        <dbReference type="ARBA" id="ARBA00077355"/>
    </source>
</evidence>
<evidence type="ECO:0000256" key="4">
    <source>
        <dbReference type="ARBA" id="ARBA00022833"/>
    </source>
</evidence>
<dbReference type="GO" id="GO:0006508">
    <property type="term" value="P:proteolysis"/>
    <property type="evidence" value="ECO:0007669"/>
    <property type="project" value="UniProtKB-KW"/>
</dbReference>
<dbReference type="PANTHER" id="PTHR45766:SF6">
    <property type="entry name" value="SWI_SNF-RELATED MATRIX-ASSOCIATED ACTIN-DEPENDENT REGULATOR OF CHROMATIN SUBFAMILY A-LIKE PROTEIN 1"/>
    <property type="match status" value="1"/>
</dbReference>
<gene>
    <name evidence="15" type="ORF">X801_05939</name>
</gene>
<evidence type="ECO:0000259" key="13">
    <source>
        <dbReference type="PROSITE" id="PS51192"/>
    </source>
</evidence>
<keyword evidence="1" id="KW-0645">Protease</keyword>
<dbReference type="GO" id="GO:0005524">
    <property type="term" value="F:ATP binding"/>
    <property type="evidence" value="ECO:0007669"/>
    <property type="project" value="InterPro"/>
</dbReference>
<dbReference type="Gene3D" id="3.40.140.10">
    <property type="entry name" value="Cytidine Deaminase, domain 2"/>
    <property type="match status" value="1"/>
</dbReference>
<evidence type="ECO:0000256" key="1">
    <source>
        <dbReference type="ARBA" id="ARBA00022670"/>
    </source>
</evidence>
<dbReference type="GO" id="GO:0043596">
    <property type="term" value="C:nuclear replication fork"/>
    <property type="evidence" value="ECO:0007669"/>
    <property type="project" value="TreeGrafter"/>
</dbReference>
<name>A0A1S8WV24_OPIVI</name>
<dbReference type="InterPro" id="IPR037518">
    <property type="entry name" value="MPN"/>
</dbReference>
<dbReference type="Pfam" id="PF01398">
    <property type="entry name" value="JAB"/>
    <property type="match status" value="1"/>
</dbReference>
<keyword evidence="4" id="KW-0862">Zinc</keyword>
<evidence type="ECO:0000256" key="7">
    <source>
        <dbReference type="ARBA" id="ARBA00061051"/>
    </source>
</evidence>
<feature type="non-terminal residue" evidence="15">
    <location>
        <position position="885"/>
    </location>
</feature>
<dbReference type="PANTHER" id="PTHR45766">
    <property type="entry name" value="DNA ANNEALING HELICASE AND ENDONUCLEASE ZRANB3 FAMILY MEMBER"/>
    <property type="match status" value="1"/>
</dbReference>
<evidence type="ECO:0000259" key="14">
    <source>
        <dbReference type="PROSITE" id="PS51194"/>
    </source>
</evidence>
<feature type="domain" description="Helicase C-terminal" evidence="14">
    <location>
        <begin position="578"/>
        <end position="755"/>
    </location>
</feature>
<feature type="domain" description="MPN" evidence="12">
    <location>
        <begin position="34"/>
        <end position="169"/>
    </location>
</feature>
<dbReference type="SUPFAM" id="SSF52540">
    <property type="entry name" value="P-loop containing nucleoside triphosphate hydrolases"/>
    <property type="match status" value="2"/>
</dbReference>
<dbReference type="PROSITE" id="PS51194">
    <property type="entry name" value="HELICASE_CTER"/>
    <property type="match status" value="1"/>
</dbReference>
<dbReference type="InterPro" id="IPR049730">
    <property type="entry name" value="SNF2/RAD54-like_C"/>
</dbReference>
<evidence type="ECO:0000256" key="5">
    <source>
        <dbReference type="ARBA" id="ARBA00022942"/>
    </source>
</evidence>
<dbReference type="InterPro" id="IPR056263">
    <property type="entry name" value="RPN11_C"/>
</dbReference>
<keyword evidence="5" id="KW-0647">Proteasome</keyword>
<dbReference type="InterPro" id="IPR000555">
    <property type="entry name" value="JAMM/MPN+_dom"/>
</dbReference>
<feature type="region of interest" description="Disordered" evidence="11">
    <location>
        <begin position="809"/>
        <end position="846"/>
    </location>
</feature>
<dbReference type="GO" id="GO:0008237">
    <property type="term" value="F:metallopeptidase activity"/>
    <property type="evidence" value="ECO:0007669"/>
    <property type="project" value="UniProtKB-KW"/>
</dbReference>
<dbReference type="AlphaFoldDB" id="A0A1S8WV24"/>
<sequence length="885" mass="97814">MDRILRLSADGLAALGQSNAQPTDGPVPDSAEQVYISSLALLKMLKHGRAGVPMEVMGLMLGEFVDDYTVTVVDVFAMPQSGTGVSVEAVDPVFQAKMLDMLKQTGRPEMVVGWYHSHPGFGCWLSGVDMNTQQSFEALSDRAVAVVVDPIQSVKGKVVIDAFRLINPNLVIANQEPRQTTSNVGHLNKPSLQALIHGLNRQYYSLPINYRKNQWETKMLMDLNKNTWKDGLALADYDAHCSNNHKTLTAMLDLVKAYHKSLEEEEKMTPEQLLVKNVGRMTSVIQQPLVARVNEYNIKGPTEVATIMHASRSQSLALARSGRVLLADDMGLGKTIQALAVAAAYRSDWPLLVVAPSSVRFSWRDQCMRWLSGPLRITSADILVVANGRDMEGINQYTTKLITIISYDLMAKHAEQLRLCNFGVIIMDESHFLKNSKTSRTKAAIPLLKATVSRPAELYSQISGVAPNLFPGGFHEFGLRYCAAKECPWGWDYTGCSHMTELQLILEESIMIRRLKSDVLSQLPPKRRELVVLDPNVIKAGRLKSHAKRMVTSSLPSDERRAAMLQYFHETASVKVPALQQYVLDLVEVGRKFLVYAHHTEVLDALSNLLMEKSIDFIRIDGRTNSEQRSVVCRKFQEEENCLVALLSITAAGTGLNMTAASLVVFAELYWNPGALVQAEDRAYRIGQQDSVSVRSLIEKKLNVLSKAGLNQETFRTADTTRLGTTVQQSILDFFESELMTDDDEEVDRLLMNIHDPNVADSSPVFEEEQNTKRTSPPAKRTKLTNLFAQAVTQPAAAPDVLNCSGRVLVSDTPETSPDKSSGQTADKDFVATPVALGPSSTSTDLEKTVTLEEDDTVLLEAAIAAEVAWLTEGLLTETDENQFG</sequence>
<dbReference type="GO" id="GO:0000502">
    <property type="term" value="C:proteasome complex"/>
    <property type="evidence" value="ECO:0007669"/>
    <property type="project" value="UniProtKB-KW"/>
</dbReference>
<dbReference type="GO" id="GO:0046872">
    <property type="term" value="F:metal ion binding"/>
    <property type="evidence" value="ECO:0007669"/>
    <property type="project" value="UniProtKB-KW"/>
</dbReference>
<dbReference type="Proteomes" id="UP000243686">
    <property type="component" value="Unassembled WGS sequence"/>
</dbReference>
<evidence type="ECO:0000256" key="2">
    <source>
        <dbReference type="ARBA" id="ARBA00022723"/>
    </source>
</evidence>
<keyword evidence="16" id="KW-1185">Reference proteome</keyword>
<dbReference type="InterPro" id="IPR014001">
    <property type="entry name" value="Helicase_ATP-bd"/>
</dbReference>
<dbReference type="CDD" id="cd18010">
    <property type="entry name" value="DEXHc_HARP_SMARCAL1"/>
    <property type="match status" value="1"/>
</dbReference>
<accession>A0A1S8WV24</accession>
<evidence type="ECO:0000313" key="16">
    <source>
        <dbReference type="Proteomes" id="UP000243686"/>
    </source>
</evidence>
<dbReference type="Pfam" id="PF00271">
    <property type="entry name" value="Helicase_C"/>
    <property type="match status" value="1"/>
</dbReference>
<evidence type="ECO:0000256" key="8">
    <source>
        <dbReference type="ARBA" id="ARBA00068188"/>
    </source>
</evidence>
<keyword evidence="15" id="KW-0067">ATP-binding</keyword>
<dbReference type="PROSITE" id="PS51192">
    <property type="entry name" value="HELICASE_ATP_BIND_1"/>
    <property type="match status" value="1"/>
</dbReference>
<evidence type="ECO:0000259" key="12">
    <source>
        <dbReference type="PROSITE" id="PS50249"/>
    </source>
</evidence>
<reference evidence="15 16" key="1">
    <citation type="submission" date="2015-03" db="EMBL/GenBank/DDBJ databases">
        <title>Draft genome of the nematode, Opisthorchis viverrini.</title>
        <authorList>
            <person name="Mitreva M."/>
        </authorList>
    </citation>
    <scope>NUCLEOTIDE SEQUENCE [LARGE SCALE GENOMIC DNA]</scope>
    <source>
        <strain evidence="15">Khon Kaen</strain>
    </source>
</reference>
<dbReference type="EMBL" id="KV894421">
    <property type="protein sequence ID" value="OON18211.1"/>
    <property type="molecule type" value="Genomic_DNA"/>
</dbReference>
<dbReference type="InterPro" id="IPR027417">
    <property type="entry name" value="P-loop_NTPase"/>
</dbReference>
<feature type="compositionally biased region" description="Polar residues" evidence="11">
    <location>
        <begin position="813"/>
        <end position="825"/>
    </location>
</feature>
<organism evidence="15 16">
    <name type="scientific">Opisthorchis viverrini</name>
    <name type="common">Southeast Asian liver fluke</name>
    <dbReference type="NCBI Taxonomy" id="6198"/>
    <lineage>
        <taxon>Eukaryota</taxon>
        <taxon>Metazoa</taxon>
        <taxon>Spiralia</taxon>
        <taxon>Lophotrochozoa</taxon>
        <taxon>Platyhelminthes</taxon>
        <taxon>Trematoda</taxon>
        <taxon>Digenea</taxon>
        <taxon>Opisthorchiida</taxon>
        <taxon>Opisthorchiata</taxon>
        <taxon>Opisthorchiidae</taxon>
        <taxon>Opisthorchis</taxon>
    </lineage>
</organism>
<dbReference type="SMART" id="SM00232">
    <property type="entry name" value="JAB_MPN"/>
    <property type="match status" value="1"/>
</dbReference>
<dbReference type="Gene3D" id="3.40.50.10810">
    <property type="entry name" value="Tandem AAA-ATPase domain"/>
    <property type="match status" value="1"/>
</dbReference>
<dbReference type="GO" id="GO:0031297">
    <property type="term" value="P:replication fork processing"/>
    <property type="evidence" value="ECO:0007669"/>
    <property type="project" value="TreeGrafter"/>
</dbReference>
<evidence type="ECO:0000256" key="10">
    <source>
        <dbReference type="ARBA" id="ARBA00078982"/>
    </source>
</evidence>
<evidence type="ECO:0000256" key="6">
    <source>
        <dbReference type="ARBA" id="ARBA00023049"/>
    </source>
</evidence>
<keyword evidence="15" id="KW-0547">Nucleotide-binding</keyword>
<dbReference type="Pfam" id="PF23594">
    <property type="entry name" value="RPN11_C"/>
    <property type="match status" value="1"/>
</dbReference>
<dbReference type="SUPFAM" id="SSF102712">
    <property type="entry name" value="JAB1/MPN domain"/>
    <property type="match status" value="1"/>
</dbReference>
<dbReference type="InterPro" id="IPR038718">
    <property type="entry name" value="SNF2-like_sf"/>
</dbReference>
<dbReference type="InterPro" id="IPR001650">
    <property type="entry name" value="Helicase_C-like"/>
</dbReference>
<keyword evidence="2" id="KW-0479">Metal-binding</keyword>
<dbReference type="FunFam" id="3.40.140.10:FF:000001">
    <property type="entry name" value="26S proteasome non-ATPase regulatory subunit"/>
    <property type="match status" value="1"/>
</dbReference>
<dbReference type="SMART" id="SM00487">
    <property type="entry name" value="DEXDc"/>
    <property type="match status" value="1"/>
</dbReference>
<dbReference type="Pfam" id="PF00176">
    <property type="entry name" value="SNF2-rel_dom"/>
    <property type="match status" value="1"/>
</dbReference>
<evidence type="ECO:0000256" key="3">
    <source>
        <dbReference type="ARBA" id="ARBA00022801"/>
    </source>
</evidence>
<protein>
    <recommendedName>
        <fullName evidence="8">26S proteasome non-ATPase regulatory subunit 14</fullName>
    </recommendedName>
    <alternativeName>
        <fullName evidence="9 10">26S Proteasome regulatory subunit RPN11</fullName>
    </alternativeName>
</protein>
<dbReference type="CDD" id="cd18793">
    <property type="entry name" value="SF2_C_SNF"/>
    <property type="match status" value="1"/>
</dbReference>